<organism evidence="2 3">
    <name type="scientific">Halorubrum trueperi</name>
    <dbReference type="NCBI Taxonomy" id="2004704"/>
    <lineage>
        <taxon>Archaea</taxon>
        <taxon>Methanobacteriati</taxon>
        <taxon>Methanobacteriota</taxon>
        <taxon>Stenosarchaea group</taxon>
        <taxon>Halobacteria</taxon>
        <taxon>Halobacteriales</taxon>
        <taxon>Haloferacaceae</taxon>
        <taxon>Halorubrum</taxon>
    </lineage>
</organism>
<proteinExistence type="predicted"/>
<accession>A0ABD5UN77</accession>
<sequence length="89" mass="9836">MGREYDWDSVEPSVALIETIAAFEQDDLTDPVSVLNPPLDACLDSDSLNTLVRSKTAVSITLRIAEYHVQIDENTVEVTKNIGSSDKRL</sequence>
<name>A0ABD5UN77_9EURY</name>
<gene>
    <name evidence="2" type="ORF">ACFQEY_06825</name>
</gene>
<dbReference type="AlphaFoldDB" id="A0ABD5UN77"/>
<keyword evidence="3" id="KW-1185">Reference proteome</keyword>
<dbReference type="EMBL" id="JBHSXI010000008">
    <property type="protein sequence ID" value="MFC6888732.1"/>
    <property type="molecule type" value="Genomic_DNA"/>
</dbReference>
<dbReference type="InterPro" id="IPR040624">
    <property type="entry name" value="HalOD1"/>
</dbReference>
<feature type="domain" description="Halobacterial output" evidence="1">
    <location>
        <begin position="9"/>
        <end position="79"/>
    </location>
</feature>
<evidence type="ECO:0000313" key="2">
    <source>
        <dbReference type="EMBL" id="MFC6888732.1"/>
    </source>
</evidence>
<comment type="caution">
    <text evidence="2">The sequence shown here is derived from an EMBL/GenBank/DDBJ whole genome shotgun (WGS) entry which is preliminary data.</text>
</comment>
<evidence type="ECO:0000313" key="3">
    <source>
        <dbReference type="Proteomes" id="UP001596333"/>
    </source>
</evidence>
<protein>
    <submittedName>
        <fullName evidence="2">HalOD1 output domain-containing protein</fullName>
    </submittedName>
</protein>
<reference evidence="2 3" key="1">
    <citation type="journal article" date="2019" name="Int. J. Syst. Evol. Microbiol.">
        <title>The Global Catalogue of Microorganisms (GCM) 10K type strain sequencing project: providing services to taxonomists for standard genome sequencing and annotation.</title>
        <authorList>
            <consortium name="The Broad Institute Genomics Platform"/>
            <consortium name="The Broad Institute Genome Sequencing Center for Infectious Disease"/>
            <person name="Wu L."/>
            <person name="Ma J."/>
        </authorList>
    </citation>
    <scope>NUCLEOTIDE SEQUENCE [LARGE SCALE GENOMIC DNA]</scope>
    <source>
        <strain evidence="2 3">Y73</strain>
    </source>
</reference>
<dbReference type="Pfam" id="PF18545">
    <property type="entry name" value="HalOD1"/>
    <property type="match status" value="1"/>
</dbReference>
<dbReference type="Proteomes" id="UP001596333">
    <property type="component" value="Unassembled WGS sequence"/>
</dbReference>
<evidence type="ECO:0000259" key="1">
    <source>
        <dbReference type="Pfam" id="PF18545"/>
    </source>
</evidence>
<dbReference type="RefSeq" id="WP_379766251.1">
    <property type="nucleotide sequence ID" value="NZ_JBHSXI010000008.1"/>
</dbReference>